<dbReference type="GO" id="GO:0005829">
    <property type="term" value="C:cytosol"/>
    <property type="evidence" value="ECO:0007669"/>
    <property type="project" value="TreeGrafter"/>
</dbReference>
<proteinExistence type="predicted"/>
<dbReference type="Proteomes" id="UP000505077">
    <property type="component" value="Unassembled WGS sequence"/>
</dbReference>
<dbReference type="SUPFAM" id="SSF51182">
    <property type="entry name" value="RmlC-like cupins"/>
    <property type="match status" value="1"/>
</dbReference>
<name>A0A6L2R7B1_9BACT</name>
<dbReference type="PANTHER" id="PTHR46797">
    <property type="entry name" value="HTH-TYPE TRANSCRIPTIONAL REGULATOR"/>
    <property type="match status" value="1"/>
</dbReference>
<feature type="domain" description="HTH cro/C1-type" evidence="2">
    <location>
        <begin position="15"/>
        <end position="65"/>
    </location>
</feature>
<dbReference type="Gene3D" id="2.60.120.10">
    <property type="entry name" value="Jelly Rolls"/>
    <property type="match status" value="1"/>
</dbReference>
<dbReference type="Pfam" id="PF01381">
    <property type="entry name" value="HTH_3"/>
    <property type="match status" value="1"/>
</dbReference>
<dbReference type="InterPro" id="IPR050807">
    <property type="entry name" value="TransReg_Diox_bact_type"/>
</dbReference>
<dbReference type="InterPro" id="IPR011051">
    <property type="entry name" value="RmlC_Cupin_sf"/>
</dbReference>
<evidence type="ECO:0000313" key="3">
    <source>
        <dbReference type="EMBL" id="GFH63419.1"/>
    </source>
</evidence>
<dbReference type="InterPro" id="IPR014710">
    <property type="entry name" value="RmlC-like_jellyroll"/>
</dbReference>
<accession>A0A6L2R7B1</accession>
<dbReference type="AlphaFoldDB" id="A0A6L2R7B1"/>
<dbReference type="GO" id="GO:0003700">
    <property type="term" value="F:DNA-binding transcription factor activity"/>
    <property type="evidence" value="ECO:0007669"/>
    <property type="project" value="TreeGrafter"/>
</dbReference>
<gene>
    <name evidence="3" type="ORF">ZNDK_1190</name>
</gene>
<dbReference type="Gene3D" id="1.10.260.40">
    <property type="entry name" value="lambda repressor-like DNA-binding domains"/>
    <property type="match status" value="1"/>
</dbReference>
<dbReference type="CDD" id="cd02209">
    <property type="entry name" value="cupin_XRE_C"/>
    <property type="match status" value="1"/>
</dbReference>
<protein>
    <submittedName>
        <fullName evidence="3">PuuR-like transcriptional regulator</fullName>
    </submittedName>
</protein>
<evidence type="ECO:0000313" key="4">
    <source>
        <dbReference type="Proteomes" id="UP000505077"/>
    </source>
</evidence>
<dbReference type="EMBL" id="BLLL01000015">
    <property type="protein sequence ID" value="GFH63419.1"/>
    <property type="molecule type" value="Genomic_DNA"/>
</dbReference>
<reference evidence="3 4" key="1">
    <citation type="journal article" date="2020" name="ISME J.">
        <title>Parallel Reductive Genome Evolution in Desulfovibrio Ectosymbionts Independently Acquired by Trichonympha Protists in the Termite Gut.</title>
        <authorList>
            <person name="Takeuchi M."/>
            <person name="Kuwahara H."/>
            <person name="Murakami T."/>
            <person name="Takahashi K."/>
            <person name="Kajitani R."/>
            <person name="Toyoda A."/>
            <person name="Itoh T."/>
            <person name="Ohkuma M."/>
            <person name="Hongoh Y."/>
        </authorList>
    </citation>
    <scope>NUCLEOTIDE SEQUENCE [LARGE SCALE GENOMIC DNA]</scope>
    <source>
        <strain evidence="3">ZnDsv-02</strain>
    </source>
</reference>
<keyword evidence="1" id="KW-0238">DNA-binding</keyword>
<dbReference type="InterPro" id="IPR010982">
    <property type="entry name" value="Lambda_DNA-bd_dom_sf"/>
</dbReference>
<evidence type="ECO:0000259" key="2">
    <source>
        <dbReference type="PROSITE" id="PS50943"/>
    </source>
</evidence>
<dbReference type="PROSITE" id="PS50943">
    <property type="entry name" value="HTH_CROC1"/>
    <property type="match status" value="1"/>
</dbReference>
<organism evidence="3 4">
    <name type="scientific">Candidatus Desulfovibrio kirbyi</name>
    <dbReference type="NCBI Taxonomy" id="2696086"/>
    <lineage>
        <taxon>Bacteria</taxon>
        <taxon>Pseudomonadati</taxon>
        <taxon>Thermodesulfobacteriota</taxon>
        <taxon>Desulfovibrionia</taxon>
        <taxon>Desulfovibrionales</taxon>
        <taxon>Desulfovibrionaceae</taxon>
        <taxon>Desulfovibrio</taxon>
    </lineage>
</organism>
<dbReference type="Pfam" id="PF07883">
    <property type="entry name" value="Cupin_2"/>
    <property type="match status" value="1"/>
</dbReference>
<dbReference type="GO" id="GO:0003677">
    <property type="term" value="F:DNA binding"/>
    <property type="evidence" value="ECO:0007669"/>
    <property type="project" value="UniProtKB-KW"/>
</dbReference>
<dbReference type="SUPFAM" id="SSF47413">
    <property type="entry name" value="lambda repressor-like DNA-binding domains"/>
    <property type="match status" value="1"/>
</dbReference>
<dbReference type="PANTHER" id="PTHR46797:SF19">
    <property type="entry name" value="BLL2473 PROTEIN"/>
    <property type="match status" value="1"/>
</dbReference>
<comment type="caution">
    <text evidence="3">The sequence shown here is derived from an EMBL/GenBank/DDBJ whole genome shotgun (WGS) entry which is preliminary data.</text>
</comment>
<dbReference type="SMART" id="SM00530">
    <property type="entry name" value="HTH_XRE"/>
    <property type="match status" value="1"/>
</dbReference>
<dbReference type="CDD" id="cd00093">
    <property type="entry name" value="HTH_XRE"/>
    <property type="match status" value="1"/>
</dbReference>
<evidence type="ECO:0000256" key="1">
    <source>
        <dbReference type="ARBA" id="ARBA00023125"/>
    </source>
</evidence>
<dbReference type="InterPro" id="IPR013096">
    <property type="entry name" value="Cupin_2"/>
</dbReference>
<sequence>MSSISTVGARICSFREDRALSLESLAENTGLSVEFLKKVESGKIYPSIGPLQKIARALGVRLGTFMDDQYTCDPVISRIGGDEEDEALHKGRSAGAAYVYHALGKGKSDRNMEPFFIEIKPSGGCALEPLSHQGEEFILVLKGEIFVLYGRERHVLREGDTIYYNSIVPHCVGTVGDNTAEILAVIYSA</sequence>
<dbReference type="InterPro" id="IPR001387">
    <property type="entry name" value="Cro/C1-type_HTH"/>
</dbReference>